<accession>A0A4D6KIJ7</accession>
<feature type="region of interest" description="Disordered" evidence="2">
    <location>
        <begin position="116"/>
        <end position="166"/>
    </location>
</feature>
<dbReference type="AlphaFoldDB" id="A0A4D6KIJ7"/>
<dbReference type="GO" id="GO:0080188">
    <property type="term" value="P:gene silencing by siRNA-directed DNA methylation"/>
    <property type="evidence" value="ECO:0007669"/>
    <property type="project" value="TreeGrafter"/>
</dbReference>
<keyword evidence="1" id="KW-0677">Repeat</keyword>
<feature type="compositionally biased region" description="Polar residues" evidence="2">
    <location>
        <begin position="118"/>
        <end position="160"/>
    </location>
</feature>
<protein>
    <submittedName>
        <fullName evidence="3">Pre-mRNA-processing factor 6</fullName>
    </submittedName>
</protein>
<gene>
    <name evidence="3" type="ORF">DEO72_LG1g714</name>
</gene>
<dbReference type="InterPro" id="IPR011990">
    <property type="entry name" value="TPR-like_helical_dom_sf"/>
</dbReference>
<evidence type="ECO:0000313" key="4">
    <source>
        <dbReference type="Proteomes" id="UP000501690"/>
    </source>
</evidence>
<dbReference type="PANTHER" id="PTHR11246:SF1">
    <property type="entry name" value="PRE-MRNA-PROCESSING FACTOR 6"/>
    <property type="match status" value="1"/>
</dbReference>
<sequence>MLLVLQGGSGPCASMLIQARPLGFQLSLKRIEGFVVGVLTDGWWRGIVSGVAAVQVSLLQLRGGSKVLLMNVLQCGSILQTMVVFRRGGGSRWCTMLNAAGALLVALRGGEIHFHPSASHNHQSLRPTSPHSFPPSNQTPSSQTRHEQNNQAEARQGNDTSLKDPPNLLREFEKARLLLKRVTQTNPKHPPGWIVVARLEELAGKLQAARQLIQKGCKECPKNGDVWLEHIPDSVRLWKVVAKLANEEDARLLLHRVVECCPLHVELWLTLARLMI</sequence>
<dbReference type="GO" id="GO:2000636">
    <property type="term" value="P:positive regulation of primary miRNA processing"/>
    <property type="evidence" value="ECO:0007669"/>
    <property type="project" value="TreeGrafter"/>
</dbReference>
<dbReference type="GO" id="GO:0046540">
    <property type="term" value="C:U4/U6 x U5 tri-snRNP complex"/>
    <property type="evidence" value="ECO:0007669"/>
    <property type="project" value="TreeGrafter"/>
</dbReference>
<dbReference type="PANTHER" id="PTHR11246">
    <property type="entry name" value="PRE-MRNA SPLICING FACTOR"/>
    <property type="match status" value="1"/>
</dbReference>
<dbReference type="EMBL" id="CP039345">
    <property type="protein sequence ID" value="QCD77092.1"/>
    <property type="molecule type" value="Genomic_DNA"/>
</dbReference>
<dbReference type="Gene3D" id="1.25.40.10">
    <property type="entry name" value="Tetratricopeptide repeat domain"/>
    <property type="match status" value="1"/>
</dbReference>
<keyword evidence="4" id="KW-1185">Reference proteome</keyword>
<dbReference type="SUPFAM" id="SSF48452">
    <property type="entry name" value="TPR-like"/>
    <property type="match status" value="1"/>
</dbReference>
<dbReference type="GO" id="GO:0000244">
    <property type="term" value="P:spliceosomal tri-snRNP complex assembly"/>
    <property type="evidence" value="ECO:0007669"/>
    <property type="project" value="TreeGrafter"/>
</dbReference>
<dbReference type="Proteomes" id="UP000501690">
    <property type="component" value="Linkage Group LG1"/>
</dbReference>
<name>A0A4D6KIJ7_VIGUN</name>
<evidence type="ECO:0000256" key="1">
    <source>
        <dbReference type="ARBA" id="ARBA00022737"/>
    </source>
</evidence>
<reference evidence="3 4" key="1">
    <citation type="submission" date="2019-04" db="EMBL/GenBank/DDBJ databases">
        <title>An improved genome assembly and genetic linkage map for asparagus bean, Vigna unguiculata ssp. sesquipedialis.</title>
        <authorList>
            <person name="Xia Q."/>
            <person name="Zhang R."/>
            <person name="Dong Y."/>
        </authorList>
    </citation>
    <scope>NUCLEOTIDE SEQUENCE [LARGE SCALE GENOMIC DNA]</scope>
    <source>
        <tissue evidence="3">Leaf</tissue>
    </source>
</reference>
<organism evidence="3 4">
    <name type="scientific">Vigna unguiculata</name>
    <name type="common">Cowpea</name>
    <dbReference type="NCBI Taxonomy" id="3917"/>
    <lineage>
        <taxon>Eukaryota</taxon>
        <taxon>Viridiplantae</taxon>
        <taxon>Streptophyta</taxon>
        <taxon>Embryophyta</taxon>
        <taxon>Tracheophyta</taxon>
        <taxon>Spermatophyta</taxon>
        <taxon>Magnoliopsida</taxon>
        <taxon>eudicotyledons</taxon>
        <taxon>Gunneridae</taxon>
        <taxon>Pentapetalae</taxon>
        <taxon>rosids</taxon>
        <taxon>fabids</taxon>
        <taxon>Fabales</taxon>
        <taxon>Fabaceae</taxon>
        <taxon>Papilionoideae</taxon>
        <taxon>50 kb inversion clade</taxon>
        <taxon>NPAAA clade</taxon>
        <taxon>indigoferoid/millettioid clade</taxon>
        <taxon>Phaseoleae</taxon>
        <taxon>Vigna</taxon>
    </lineage>
</organism>
<evidence type="ECO:0000256" key="2">
    <source>
        <dbReference type="SAM" id="MobiDB-lite"/>
    </source>
</evidence>
<dbReference type="InterPro" id="IPR045075">
    <property type="entry name" value="Syf1-like"/>
</dbReference>
<evidence type="ECO:0000313" key="3">
    <source>
        <dbReference type="EMBL" id="QCD77092.1"/>
    </source>
</evidence>
<proteinExistence type="predicted"/>
<dbReference type="GO" id="GO:0071013">
    <property type="term" value="C:catalytic step 2 spliceosome"/>
    <property type="evidence" value="ECO:0007669"/>
    <property type="project" value="TreeGrafter"/>
</dbReference>